<proteinExistence type="predicted"/>
<sequence>MPIMVQLTVAAWWSTDYGTRLICPGNSTVYHLNLCQVTHPKWLCSGFWKQESAYVNGVHPKMTLCICEGIEHFTTGVLRRCSTIKP</sequence>
<dbReference type="AlphaFoldDB" id="A0A162PVA6"/>
<accession>A0A162PVA6</accession>
<protein>
    <submittedName>
        <fullName evidence="1">Uncharacterized protein</fullName>
    </submittedName>
</protein>
<evidence type="ECO:0000313" key="2">
    <source>
        <dbReference type="Proteomes" id="UP000076858"/>
    </source>
</evidence>
<organism evidence="1 2">
    <name type="scientific">Daphnia magna</name>
    <dbReference type="NCBI Taxonomy" id="35525"/>
    <lineage>
        <taxon>Eukaryota</taxon>
        <taxon>Metazoa</taxon>
        <taxon>Ecdysozoa</taxon>
        <taxon>Arthropoda</taxon>
        <taxon>Crustacea</taxon>
        <taxon>Branchiopoda</taxon>
        <taxon>Diplostraca</taxon>
        <taxon>Cladocera</taxon>
        <taxon>Anomopoda</taxon>
        <taxon>Daphniidae</taxon>
        <taxon>Daphnia</taxon>
    </lineage>
</organism>
<evidence type="ECO:0000313" key="1">
    <source>
        <dbReference type="EMBL" id="KZS19180.1"/>
    </source>
</evidence>
<dbReference type="Proteomes" id="UP000076858">
    <property type="component" value="Unassembled WGS sequence"/>
</dbReference>
<gene>
    <name evidence="1" type="ORF">APZ42_014471</name>
</gene>
<keyword evidence="2" id="KW-1185">Reference proteome</keyword>
<name>A0A162PVA6_9CRUS</name>
<dbReference type="EMBL" id="LRGB01000441">
    <property type="protein sequence ID" value="KZS19180.1"/>
    <property type="molecule type" value="Genomic_DNA"/>
</dbReference>
<comment type="caution">
    <text evidence="1">The sequence shown here is derived from an EMBL/GenBank/DDBJ whole genome shotgun (WGS) entry which is preliminary data.</text>
</comment>
<reference evidence="1 2" key="1">
    <citation type="submission" date="2016-03" db="EMBL/GenBank/DDBJ databases">
        <title>EvidentialGene: Evidence-directed Construction of Genes on Genomes.</title>
        <authorList>
            <person name="Gilbert D.G."/>
            <person name="Choi J.-H."/>
            <person name="Mockaitis K."/>
            <person name="Colbourne J."/>
            <person name="Pfrender M."/>
        </authorList>
    </citation>
    <scope>NUCLEOTIDE SEQUENCE [LARGE SCALE GENOMIC DNA]</scope>
    <source>
        <strain evidence="1 2">Xinb3</strain>
        <tissue evidence="1">Complete organism</tissue>
    </source>
</reference>